<feature type="chain" id="PRO_5040739011" evidence="1">
    <location>
        <begin position="19"/>
        <end position="293"/>
    </location>
</feature>
<dbReference type="Proteomes" id="UP001155586">
    <property type="component" value="Unassembled WGS sequence"/>
</dbReference>
<name>A0A9X3CJJ3_9VIBR</name>
<evidence type="ECO:0000313" key="3">
    <source>
        <dbReference type="Proteomes" id="UP001155586"/>
    </source>
</evidence>
<dbReference type="EMBL" id="JAKRRX010000160">
    <property type="protein sequence ID" value="MCW8335960.1"/>
    <property type="molecule type" value="Genomic_DNA"/>
</dbReference>
<dbReference type="RefSeq" id="WP_265689037.1">
    <property type="nucleotide sequence ID" value="NZ_JAKRRX010000160.1"/>
</dbReference>
<accession>A0A9X3CJJ3</accession>
<feature type="signal peptide" evidence="1">
    <location>
        <begin position="1"/>
        <end position="18"/>
    </location>
</feature>
<gene>
    <name evidence="2" type="ORF">MD483_19290</name>
</gene>
<organism evidence="2 3">
    <name type="scientific">Vibrio paucivorans</name>
    <dbReference type="NCBI Taxonomy" id="2829489"/>
    <lineage>
        <taxon>Bacteria</taxon>
        <taxon>Pseudomonadati</taxon>
        <taxon>Pseudomonadota</taxon>
        <taxon>Gammaproteobacteria</taxon>
        <taxon>Vibrionales</taxon>
        <taxon>Vibrionaceae</taxon>
        <taxon>Vibrio</taxon>
    </lineage>
</organism>
<evidence type="ECO:0000313" key="2">
    <source>
        <dbReference type="EMBL" id="MCW8335960.1"/>
    </source>
</evidence>
<evidence type="ECO:0000256" key="1">
    <source>
        <dbReference type="SAM" id="SignalP"/>
    </source>
</evidence>
<comment type="caution">
    <text evidence="2">The sequence shown here is derived from an EMBL/GenBank/DDBJ whole genome shotgun (WGS) entry which is preliminary data.</text>
</comment>
<sequence length="293" mass="33719">MRKAFVLLGVLACTPFTANSVEWFEANTPLTQAHQHLLNDNLPGMFNSLVEVFQRDQSPAIRNHLNDLLIQALEADCGQSLDNKQLPDWVSSVIVRRSNIQSPGRDAYRANVLVSAKKEIQDISLKRWVDKPLSTDASFFAKPSDIDLEQPELVYQKRYNLNSRVQMGLYRLDITAKDQETWSSWIVLGDAKAKQVVRWASKDQWVIEKRQLLNDYCPLPKLTVALYDYVDGKYDEVWSNTYESDYPMSLDSINIDPDRYVLAVSMSHQRWQGQIIIEQSQIISKTYDVSVEE</sequence>
<proteinExistence type="predicted"/>
<reference evidence="2" key="1">
    <citation type="submission" date="2022-02" db="EMBL/GenBank/DDBJ databases">
        <title>Vibrio sp. nov., a new bacterium isolated from Bohai sea, China.</title>
        <authorList>
            <person name="Yuan Y."/>
        </authorList>
    </citation>
    <scope>NUCLEOTIDE SEQUENCE</scope>
    <source>
        <strain evidence="2">DBSS07</strain>
    </source>
</reference>
<keyword evidence="1" id="KW-0732">Signal</keyword>
<keyword evidence="3" id="KW-1185">Reference proteome</keyword>
<dbReference type="InterPro" id="IPR021290">
    <property type="entry name" value="DUF2861"/>
</dbReference>
<protein>
    <submittedName>
        <fullName evidence="2">DUF2861 family protein</fullName>
    </submittedName>
</protein>
<dbReference type="Pfam" id="PF11060">
    <property type="entry name" value="DUF2861"/>
    <property type="match status" value="1"/>
</dbReference>
<dbReference type="AlphaFoldDB" id="A0A9X3CJJ3"/>